<dbReference type="InterPro" id="IPR042095">
    <property type="entry name" value="SUMF_sf"/>
</dbReference>
<keyword evidence="9" id="KW-1185">Reference proteome</keyword>
<dbReference type="InterPro" id="IPR053879">
    <property type="entry name" value="HYDIN_VesB_CFA65-like_Ig"/>
</dbReference>
<evidence type="ECO:0000259" key="7">
    <source>
        <dbReference type="Pfam" id="PF22544"/>
    </source>
</evidence>
<keyword evidence="3" id="KW-0963">Cytoplasm</keyword>
<dbReference type="InterPro" id="IPR013783">
    <property type="entry name" value="Ig-like_fold"/>
</dbReference>
<dbReference type="PANTHER" id="PTHR23150:SF19">
    <property type="entry name" value="FORMYLGLYCINE-GENERATING ENZYME"/>
    <property type="match status" value="1"/>
</dbReference>
<dbReference type="Gene3D" id="3.90.1580.10">
    <property type="entry name" value="paralog of FGE (formylglycine-generating enzyme)"/>
    <property type="match status" value="1"/>
</dbReference>
<organism evidence="8 9">
    <name type="scientific">Eiseniibacteriota bacterium</name>
    <dbReference type="NCBI Taxonomy" id="2212470"/>
    <lineage>
        <taxon>Bacteria</taxon>
        <taxon>Candidatus Eiseniibacteriota</taxon>
    </lineage>
</organism>
<evidence type="ECO:0000256" key="1">
    <source>
        <dbReference type="ARBA" id="ARBA00004138"/>
    </source>
</evidence>
<feature type="domain" description="Sulfatase-modifying factor enzyme-like" evidence="6">
    <location>
        <begin position="253"/>
        <end position="551"/>
    </location>
</feature>
<dbReference type="InterPro" id="IPR016187">
    <property type="entry name" value="CTDL_fold"/>
</dbReference>
<dbReference type="InterPro" id="IPR005532">
    <property type="entry name" value="SUMF_dom"/>
</dbReference>
<proteinExistence type="predicted"/>
<comment type="subcellular location">
    <subcellularLocation>
        <location evidence="1">Cell projection</location>
        <location evidence="1">Cilium</location>
    </subcellularLocation>
    <subcellularLocation>
        <location evidence="2">Cytoplasm</location>
    </subcellularLocation>
</comment>
<dbReference type="Gene3D" id="2.60.40.10">
    <property type="entry name" value="Immunoglobulins"/>
    <property type="match status" value="2"/>
</dbReference>
<gene>
    <name evidence="8" type="ORF">ACFL6M_04090</name>
</gene>
<evidence type="ECO:0000313" key="8">
    <source>
        <dbReference type="EMBL" id="MFC1572761.1"/>
    </source>
</evidence>
<dbReference type="NCBIfam" id="NF012200">
    <property type="entry name" value="choice_anch_D"/>
    <property type="match status" value="2"/>
</dbReference>
<dbReference type="PANTHER" id="PTHR23150">
    <property type="entry name" value="SULFATASE MODIFYING FACTOR 1, 2"/>
    <property type="match status" value="1"/>
</dbReference>
<dbReference type="SUPFAM" id="SSF56436">
    <property type="entry name" value="C-type lectin-like"/>
    <property type="match status" value="1"/>
</dbReference>
<reference evidence="8 9" key="1">
    <citation type="submission" date="2024-09" db="EMBL/GenBank/DDBJ databases">
        <authorList>
            <person name="D'Angelo T."/>
        </authorList>
    </citation>
    <scope>NUCLEOTIDE SEQUENCE [LARGE SCALE GENOMIC DNA]</scope>
    <source>
        <strain evidence="8">SAG AM-320-E07</strain>
    </source>
</reference>
<dbReference type="InterPro" id="IPR051043">
    <property type="entry name" value="Sulfatase_Mod_Factor_Kinase"/>
</dbReference>
<accession>A0ABV6YKU2</accession>
<evidence type="ECO:0000313" key="9">
    <source>
        <dbReference type="Proteomes" id="UP001593833"/>
    </source>
</evidence>
<evidence type="ECO:0000256" key="5">
    <source>
        <dbReference type="ARBA" id="ARBA00023273"/>
    </source>
</evidence>
<evidence type="ECO:0000256" key="4">
    <source>
        <dbReference type="ARBA" id="ARBA00023069"/>
    </source>
</evidence>
<name>A0ABV6YKU2_UNCEI</name>
<evidence type="ECO:0000256" key="2">
    <source>
        <dbReference type="ARBA" id="ARBA00004496"/>
    </source>
</evidence>
<keyword evidence="5" id="KW-0966">Cell projection</keyword>
<dbReference type="EMBL" id="JBHPKH010000037">
    <property type="protein sequence ID" value="MFC1572761.1"/>
    <property type="molecule type" value="Genomic_DNA"/>
</dbReference>
<dbReference type="Pfam" id="PF03781">
    <property type="entry name" value="FGE-sulfatase"/>
    <property type="match status" value="1"/>
</dbReference>
<keyword evidence="4" id="KW-0969">Cilium</keyword>
<sequence length="559" mass="59796">ELEVEDTLTVVVEFNPQSAGSQECTIETGGACSEDVSCTGMGELAPVCSVSPKVLTFDPVTVGQSATDSFTITNTGGGTLSGTVSESRSCADFEITSGSGSYELEVEDTLTVVVEFNPQSAGSQDCMIETGGACSEDVSCTGMGELAPVCSVSPIVLLFGSVTVGQSATDSFTITNTGGGMLSGRVSEDGDCEDYSITAGEGDYSLGASEPHLVIVRFAPITAGLKTCAIQTNPDYCSRVGCFGTGEFIAGAYVTVPAGMFIMGDGGALCGRGVHEVTLTRDFYLGQYEVTNREYLEAVQWAYDQGYVTATTSSVQDNLDGSTQELLELDNDFNEIQFDGAGSFYLRQSPSSYAQDAYPDGYDPSEHPVKVNWYGSARYCDWLSLQAGLPRAYEHSGGWSCNGGNPYGAEGYRLPTDAEWEYAAQFDDERLYPWGNESPLHSCNRANFNDHYGGGEYCVGWTSPVGSYPDAPVALGLSDMAGNVQEWCNDGWVWCDLGTAPATDPSWPVSEDRSVARGGCWRSYDDYLRCATRMDIYPYNSYNNVGFRAARTVTNSGAR</sequence>
<dbReference type="Proteomes" id="UP001593833">
    <property type="component" value="Unassembled WGS sequence"/>
</dbReference>
<comment type="caution">
    <text evidence="8">The sequence shown here is derived from an EMBL/GenBank/DDBJ whole genome shotgun (WGS) entry which is preliminary data.</text>
</comment>
<feature type="non-terminal residue" evidence="8">
    <location>
        <position position="1"/>
    </location>
</feature>
<evidence type="ECO:0000256" key="3">
    <source>
        <dbReference type="ARBA" id="ARBA00022490"/>
    </source>
</evidence>
<feature type="domain" description="HYDIN/VesB/CFA65-like Ig-like" evidence="7">
    <location>
        <begin position="47"/>
        <end position="125"/>
    </location>
</feature>
<dbReference type="Pfam" id="PF22544">
    <property type="entry name" value="HYDIN_VesB_CFA65-like_Ig"/>
    <property type="match status" value="1"/>
</dbReference>
<evidence type="ECO:0000259" key="6">
    <source>
        <dbReference type="Pfam" id="PF03781"/>
    </source>
</evidence>
<protein>
    <submittedName>
        <fullName evidence="8">SUMF1/EgtB/PvdO family nonheme iron enzyme</fullName>
    </submittedName>
</protein>